<evidence type="ECO:0000256" key="1">
    <source>
        <dbReference type="SAM" id="Phobius"/>
    </source>
</evidence>
<protein>
    <submittedName>
        <fullName evidence="2">Uncharacterized protein</fullName>
    </submittedName>
</protein>
<comment type="caution">
    <text evidence="2">The sequence shown here is derived from an EMBL/GenBank/DDBJ whole genome shotgun (WGS) entry which is preliminary data.</text>
</comment>
<keyword evidence="1" id="KW-1133">Transmembrane helix</keyword>
<keyword evidence="1" id="KW-0472">Membrane</keyword>
<organism evidence="2 3">
    <name type="scientific">Carpediemonas membranifera</name>
    <dbReference type="NCBI Taxonomy" id="201153"/>
    <lineage>
        <taxon>Eukaryota</taxon>
        <taxon>Metamonada</taxon>
        <taxon>Carpediemonas-like organisms</taxon>
        <taxon>Carpediemonas</taxon>
    </lineage>
</organism>
<dbReference type="EMBL" id="JAHDYR010000062">
    <property type="protein sequence ID" value="KAG9391012.1"/>
    <property type="molecule type" value="Genomic_DNA"/>
</dbReference>
<name>A0A8J6E1S7_9EUKA</name>
<accession>A0A8J6E1S7</accession>
<sequence length="211" mass="22554">MAKNTPGSESSTRISGGAEEQLSKSMILIHAQKKTLMLHTVKHGIFAIPLLLNTLGWIGLCCALIYPDTLKAIFTLGGLLCSLVAGVALYPLIIMLAAHFARASVTCQSRAFLVVYLAVELAIFLHCLWMAFGFFFAANGLTSPIYALLVLLDDITGSDSTTALIAVAVLVGWTLWAFGQAVTWLLAAAWVVVIVRPVIAMTTKGPMCIDA</sequence>
<reference evidence="2" key="1">
    <citation type="submission" date="2021-05" db="EMBL/GenBank/DDBJ databases">
        <title>A free-living protist that lacks canonical eukaryotic 1 DNA replication and segregation systems.</title>
        <authorList>
            <person name="Salas-Leiva D.E."/>
            <person name="Tromer E.C."/>
            <person name="Curtis B.A."/>
            <person name="Jerlstrom-Hultqvist J."/>
            <person name="Kolisko M."/>
            <person name="Yi Z."/>
            <person name="Salas-Leiva J.S."/>
            <person name="Gallot-Lavallee L."/>
            <person name="Kops G.J.P.L."/>
            <person name="Archibald J.M."/>
            <person name="Simpson A.G.B."/>
            <person name="Roger A.J."/>
        </authorList>
    </citation>
    <scope>NUCLEOTIDE SEQUENCE</scope>
    <source>
        <strain evidence="2">BICM</strain>
    </source>
</reference>
<evidence type="ECO:0000313" key="3">
    <source>
        <dbReference type="Proteomes" id="UP000717585"/>
    </source>
</evidence>
<keyword evidence="3" id="KW-1185">Reference proteome</keyword>
<feature type="transmembrane region" description="Helical" evidence="1">
    <location>
        <begin position="113"/>
        <end position="142"/>
    </location>
</feature>
<feature type="transmembrane region" description="Helical" evidence="1">
    <location>
        <begin position="72"/>
        <end position="101"/>
    </location>
</feature>
<dbReference type="Proteomes" id="UP000717585">
    <property type="component" value="Unassembled WGS sequence"/>
</dbReference>
<keyword evidence="1" id="KW-0812">Transmembrane</keyword>
<dbReference type="AlphaFoldDB" id="A0A8J6E1S7"/>
<proteinExistence type="predicted"/>
<gene>
    <name evidence="2" type="ORF">J8273_7286</name>
</gene>
<evidence type="ECO:0000313" key="2">
    <source>
        <dbReference type="EMBL" id="KAG9391012.1"/>
    </source>
</evidence>
<feature type="transmembrane region" description="Helical" evidence="1">
    <location>
        <begin position="162"/>
        <end position="195"/>
    </location>
</feature>
<feature type="transmembrane region" description="Helical" evidence="1">
    <location>
        <begin position="44"/>
        <end position="66"/>
    </location>
</feature>